<dbReference type="InterPro" id="IPR005901">
    <property type="entry name" value="GLPGLI"/>
</dbReference>
<evidence type="ECO:0000313" key="1">
    <source>
        <dbReference type="EMBL" id="SNV48360.1"/>
    </source>
</evidence>
<keyword evidence="2" id="KW-1185">Reference proteome</keyword>
<dbReference type="NCBIfam" id="TIGR01200">
    <property type="entry name" value="GLPGLI"/>
    <property type="match status" value="1"/>
</dbReference>
<reference evidence="1 2" key="1">
    <citation type="submission" date="2017-06" db="EMBL/GenBank/DDBJ databases">
        <authorList>
            <consortium name="Pathogen Informatics"/>
        </authorList>
    </citation>
    <scope>NUCLEOTIDE SEQUENCE [LARGE SCALE GENOMIC DNA]</scope>
    <source>
        <strain evidence="1 2">NCTC13490</strain>
    </source>
</reference>
<accession>A0A239XPP7</accession>
<sequence>MKKIITLFLLIIITLFNGQTWNISYEYKVKNLLFNDEFTFPASLIVDNKEKSLYTVQFGIVNQIDTKVNAGAFSLIDRSSYKYVLFSNKPNAFTIGDEINGKKYIFKDSIPVMDYEIKNESKLINNIKLYKAEVLFRGRKYVIWHDPYSKIKAAPWKFANFPGLAYEIYDEDNLFRWTLQKIEKSESEIRNPVEALEVNNNFLSYVEYPKLKYPSIYIQDEVKNNSINKSQNRDGLEKLFEWEK</sequence>
<dbReference type="AlphaFoldDB" id="A0A239XPP7"/>
<dbReference type="KEGG" id="ctak:4412677_01898"/>
<dbReference type="Proteomes" id="UP000215196">
    <property type="component" value="Chromosome 1"/>
</dbReference>
<dbReference type="EMBL" id="LT906465">
    <property type="protein sequence ID" value="SNV48360.1"/>
    <property type="molecule type" value="Genomic_DNA"/>
</dbReference>
<proteinExistence type="predicted"/>
<name>A0A239XPP7_9FLAO</name>
<organism evidence="1 2">
    <name type="scientific">Chryseobacterium taklimakanense</name>
    <dbReference type="NCBI Taxonomy" id="536441"/>
    <lineage>
        <taxon>Bacteria</taxon>
        <taxon>Pseudomonadati</taxon>
        <taxon>Bacteroidota</taxon>
        <taxon>Flavobacteriia</taxon>
        <taxon>Flavobacteriales</taxon>
        <taxon>Weeksellaceae</taxon>
        <taxon>Chryseobacterium group</taxon>
        <taxon>Chryseobacterium</taxon>
    </lineage>
</organism>
<gene>
    <name evidence="1" type="ORF">SAMEA4412677_01898</name>
</gene>
<protein>
    <submittedName>
        <fullName evidence="1">GLPGLI family protein</fullName>
    </submittedName>
</protein>
<dbReference type="RefSeq" id="WP_095072697.1">
    <property type="nucleotide sequence ID" value="NZ_LT906465.1"/>
</dbReference>
<evidence type="ECO:0000313" key="2">
    <source>
        <dbReference type="Proteomes" id="UP000215196"/>
    </source>
</evidence>